<dbReference type="RefSeq" id="YP_009151791.1">
    <property type="nucleotide sequence ID" value="NC_027374.1"/>
</dbReference>
<accession>A0A0A0RSV4</accession>
<sequence length="143" mass="16054">MTNTIEFTMITDGKRKLYIDTLGLLNFLAEEAGEELQANELNDYFHGTSEEELNDLFYECIINGDINGYMVLGYFVDQDASEEPIPASAIFVAIDSGLSDLIYYSPIGQHSEGDRDYVEACTPITKEEYLSISSGIYTPDEYL</sequence>
<dbReference type="EMBL" id="KM236246">
    <property type="protein sequence ID" value="AIW03626.1"/>
    <property type="molecule type" value="Genomic_DNA"/>
</dbReference>
<proteinExistence type="predicted"/>
<reference evidence="1 2" key="1">
    <citation type="submission" date="2014-07" db="EMBL/GenBank/DDBJ databases">
        <title>Complete Genome of Bacillus megaterium Myophage Moonbeam.</title>
        <authorList>
            <person name="Cadungog J.N."/>
            <person name="Khatemi B.E."/>
            <person name="Hernandez A.C."/>
            <person name="Everett G.F.K."/>
        </authorList>
    </citation>
    <scope>NUCLEOTIDE SEQUENCE [LARGE SCALE GENOMIC DNA]</scope>
</reference>
<organism evidence="1 2">
    <name type="scientific">Bacillus phage Moonbeam</name>
    <dbReference type="NCBI Taxonomy" id="1540091"/>
    <lineage>
        <taxon>Viruses</taxon>
        <taxon>Duplodnaviria</taxon>
        <taxon>Heunggongvirae</taxon>
        <taxon>Uroviricota</taxon>
        <taxon>Caudoviricetes</taxon>
        <taxon>Herelleviridae</taxon>
        <taxon>Bastillevirinae</taxon>
        <taxon>Moonbeamvirus</taxon>
        <taxon>Moonbeamvirus moonbeam</taxon>
    </lineage>
</organism>
<dbReference type="Proteomes" id="UP000030207">
    <property type="component" value="Segment"/>
</dbReference>
<dbReference type="KEGG" id="vg:24608203"/>
<dbReference type="GeneID" id="24608203"/>
<protein>
    <submittedName>
        <fullName evidence="1">Uncharacterized protein</fullName>
    </submittedName>
</protein>
<gene>
    <name evidence="1" type="ORF">CPT_Moonbeam228</name>
</gene>
<evidence type="ECO:0000313" key="1">
    <source>
        <dbReference type="EMBL" id="AIW03626.1"/>
    </source>
</evidence>
<evidence type="ECO:0000313" key="2">
    <source>
        <dbReference type="Proteomes" id="UP000030207"/>
    </source>
</evidence>
<name>A0A0A0RSV4_9CAUD</name>
<keyword evidence="2" id="KW-1185">Reference proteome</keyword>